<name>A0ACB8BTR8_9AGAM</name>
<keyword evidence="2" id="KW-1185">Reference proteome</keyword>
<comment type="caution">
    <text evidence="1">The sequence shown here is derived from an EMBL/GenBank/DDBJ whole genome shotgun (WGS) entry which is preliminary data.</text>
</comment>
<protein>
    <submittedName>
        <fullName evidence="1">Uncharacterized protein</fullName>
    </submittedName>
</protein>
<accession>A0ACB8BTR8</accession>
<organism evidence="1 2">
    <name type="scientific">Leucogyrophana mollusca</name>
    <dbReference type="NCBI Taxonomy" id="85980"/>
    <lineage>
        <taxon>Eukaryota</taxon>
        <taxon>Fungi</taxon>
        <taxon>Dikarya</taxon>
        <taxon>Basidiomycota</taxon>
        <taxon>Agaricomycotina</taxon>
        <taxon>Agaricomycetes</taxon>
        <taxon>Agaricomycetidae</taxon>
        <taxon>Boletales</taxon>
        <taxon>Boletales incertae sedis</taxon>
        <taxon>Leucogyrophana</taxon>
    </lineage>
</organism>
<reference evidence="1" key="1">
    <citation type="journal article" date="2021" name="New Phytol.">
        <title>Evolutionary innovations through gain and loss of genes in the ectomycorrhizal Boletales.</title>
        <authorList>
            <person name="Wu G."/>
            <person name="Miyauchi S."/>
            <person name="Morin E."/>
            <person name="Kuo A."/>
            <person name="Drula E."/>
            <person name="Varga T."/>
            <person name="Kohler A."/>
            <person name="Feng B."/>
            <person name="Cao Y."/>
            <person name="Lipzen A."/>
            <person name="Daum C."/>
            <person name="Hundley H."/>
            <person name="Pangilinan J."/>
            <person name="Johnson J."/>
            <person name="Barry K."/>
            <person name="LaButti K."/>
            <person name="Ng V."/>
            <person name="Ahrendt S."/>
            <person name="Min B."/>
            <person name="Choi I.G."/>
            <person name="Park H."/>
            <person name="Plett J.M."/>
            <person name="Magnuson J."/>
            <person name="Spatafora J.W."/>
            <person name="Nagy L.G."/>
            <person name="Henrissat B."/>
            <person name="Grigoriev I.V."/>
            <person name="Yang Z.L."/>
            <person name="Xu J."/>
            <person name="Martin F.M."/>
        </authorList>
    </citation>
    <scope>NUCLEOTIDE SEQUENCE</scope>
    <source>
        <strain evidence="1">KUC20120723A-06</strain>
    </source>
</reference>
<gene>
    <name evidence="1" type="ORF">BV22DRAFT_1030913</name>
</gene>
<dbReference type="EMBL" id="MU266355">
    <property type="protein sequence ID" value="KAH7928258.1"/>
    <property type="molecule type" value="Genomic_DNA"/>
</dbReference>
<proteinExistence type="predicted"/>
<dbReference type="Proteomes" id="UP000790709">
    <property type="component" value="Unassembled WGS sequence"/>
</dbReference>
<evidence type="ECO:0000313" key="1">
    <source>
        <dbReference type="EMBL" id="KAH7928258.1"/>
    </source>
</evidence>
<evidence type="ECO:0000313" key="2">
    <source>
        <dbReference type="Proteomes" id="UP000790709"/>
    </source>
</evidence>
<sequence length="314" mass="35593">MRVTAWTFAKEPYKREVVRQSEPHINGDKNHESQVSVTEAMWNAWDLIVNLRGLGWNWPRGLRIPSQTCHTDSVPIFLVLSLVRLAFYTVAFDVTSGAVRSFSPETFGPAAGGTIFDPSLPPVARYLRASLISFLSAWTAYFVIEMVYQIHAIEFTLLFRQRPSQWPPLFDAPWMATSIANFWGRRWHQLFRDCFVAVGSRPLKRYLGRVGGVMGAFFVSGILHDLGLRGMGRGGDSLVVIGFFLMNGVGLALEYAWKKGTGKYVGGFGGWLWMMTWMLMWGNLMVDAWARRGLVGSEFFPEAYRPTTLLLAWF</sequence>